<keyword evidence="5 6" id="KW-0411">Iron-sulfur</keyword>
<keyword evidence="1" id="KW-0004">4Fe-4S</keyword>
<evidence type="ECO:0000313" key="8">
    <source>
        <dbReference type="EMBL" id="PNU01593.1"/>
    </source>
</evidence>
<evidence type="ECO:0000256" key="6">
    <source>
        <dbReference type="PIRSR" id="PIRSR004869-50"/>
    </source>
</evidence>
<evidence type="ECO:0000256" key="1">
    <source>
        <dbReference type="ARBA" id="ARBA00022485"/>
    </source>
</evidence>
<dbReference type="InterPro" id="IPR058240">
    <property type="entry name" value="rSAM_sf"/>
</dbReference>
<evidence type="ECO:0000313" key="9">
    <source>
        <dbReference type="Proteomes" id="UP000236151"/>
    </source>
</evidence>
<protein>
    <submittedName>
        <fullName evidence="8">Radical SAM protein</fullName>
    </submittedName>
</protein>
<reference evidence="8 9" key="1">
    <citation type="submission" date="2017-06" db="EMBL/GenBank/DDBJ databases">
        <title>Investigating the central metabolism of Clostridium thermosuccinogenes.</title>
        <authorList>
            <person name="Koendjbiharie J.G."/>
            <person name="van Kranenburg R."/>
        </authorList>
    </citation>
    <scope>NUCLEOTIDE SEQUENCE [LARGE SCALE GENOMIC DNA]</scope>
    <source>
        <strain evidence="8 9">DSM 5806</strain>
    </source>
</reference>
<feature type="domain" description="Radical SAM core" evidence="7">
    <location>
        <begin position="67"/>
        <end position="311"/>
    </location>
</feature>
<keyword evidence="4 6" id="KW-0408">Iron</keyword>
<dbReference type="SFLD" id="SFLDS00029">
    <property type="entry name" value="Radical_SAM"/>
    <property type="match status" value="1"/>
</dbReference>
<dbReference type="GO" id="GO:0003824">
    <property type="term" value="F:catalytic activity"/>
    <property type="evidence" value="ECO:0007669"/>
    <property type="project" value="InterPro"/>
</dbReference>
<feature type="binding site" evidence="6">
    <location>
        <position position="89"/>
    </location>
    <ligand>
        <name>[4Fe-4S] cluster</name>
        <dbReference type="ChEBI" id="CHEBI:49883"/>
        <note>4Fe-4S-S-AdoMet</note>
    </ligand>
</feature>
<evidence type="ECO:0000256" key="5">
    <source>
        <dbReference type="ARBA" id="ARBA00023014"/>
    </source>
</evidence>
<feature type="binding site" evidence="6">
    <location>
        <position position="86"/>
    </location>
    <ligand>
        <name>[4Fe-4S] cluster</name>
        <dbReference type="ChEBI" id="CHEBI:49883"/>
        <note>4Fe-4S-S-AdoMet</note>
    </ligand>
</feature>
<dbReference type="InterPro" id="IPR007197">
    <property type="entry name" value="rSAM"/>
</dbReference>
<dbReference type="InterPro" id="IPR016431">
    <property type="entry name" value="Pyrv-formate_lyase-activ_prd"/>
</dbReference>
<dbReference type="InterPro" id="IPR006638">
    <property type="entry name" value="Elp3/MiaA/NifB-like_rSAM"/>
</dbReference>
<dbReference type="InterPro" id="IPR034457">
    <property type="entry name" value="Organic_radical-activating"/>
</dbReference>
<proteinExistence type="predicted"/>
<dbReference type="SMART" id="SM00729">
    <property type="entry name" value="Elp3"/>
    <property type="match status" value="1"/>
</dbReference>
<accession>A0A2K2FNA3</accession>
<dbReference type="SUPFAM" id="SSF102114">
    <property type="entry name" value="Radical SAM enzymes"/>
    <property type="match status" value="1"/>
</dbReference>
<dbReference type="OrthoDB" id="9778883at2"/>
<dbReference type="SFLD" id="SFLDG01101">
    <property type="entry name" value="Uncharacterised_Radical_SAM_Su"/>
    <property type="match status" value="1"/>
</dbReference>
<comment type="cofactor">
    <cofactor evidence="6">
        <name>[4Fe-4S] cluster</name>
        <dbReference type="ChEBI" id="CHEBI:49883"/>
    </cofactor>
    <text evidence="6">Binds 1 [4Fe-4S] cluster. The cluster is coordinated with 3 cysteines and an exchangeable S-adenosyl-L-methionine.</text>
</comment>
<dbReference type="PANTHER" id="PTHR30352">
    <property type="entry name" value="PYRUVATE FORMATE-LYASE-ACTIVATING ENZYME"/>
    <property type="match status" value="1"/>
</dbReference>
<dbReference type="AlphaFoldDB" id="A0A2K2FNA3"/>
<evidence type="ECO:0000256" key="3">
    <source>
        <dbReference type="ARBA" id="ARBA00022723"/>
    </source>
</evidence>
<keyword evidence="2 6" id="KW-0949">S-adenosyl-L-methionine</keyword>
<dbReference type="Pfam" id="PF04055">
    <property type="entry name" value="Radical_SAM"/>
    <property type="match status" value="1"/>
</dbReference>
<organism evidence="8 9">
    <name type="scientific">Clostridium thermosuccinogenes</name>
    <dbReference type="NCBI Taxonomy" id="84032"/>
    <lineage>
        <taxon>Bacteria</taxon>
        <taxon>Bacillati</taxon>
        <taxon>Bacillota</taxon>
        <taxon>Clostridia</taxon>
        <taxon>Eubacteriales</taxon>
        <taxon>Clostridiaceae</taxon>
        <taxon>Clostridium</taxon>
    </lineage>
</organism>
<keyword evidence="9" id="KW-1185">Reference proteome</keyword>
<evidence type="ECO:0000256" key="2">
    <source>
        <dbReference type="ARBA" id="ARBA00022691"/>
    </source>
</evidence>
<sequence length="312" mass="35422">MKTQAMFYEKIKDKVHCYLCPHNCVMEDGHFGKCNVRVHQKGELFTINYGEITSAALDPIEKKPLYYFRPGTHILSVGSFGCNFTCSFCQNHGISQFNPVYANEYRDNSGKPQKALNSSLHERDFAAISDFVPKEDLVKTALATKNNIGIAFTYNEPSIWFEYVYDCARLLKEKDSKASVVLVTNGYISEEPLKMLLPYTDAMNIDLKSFRNAYYRNLCGGTLKPVLKTIEIAAKSCHVEVTTLLVTGENDNLDEVEEIAEYLSTIKSDIPLHLTRYFPRYRHMSPPTDIDFMKKAGEVAGRYLSRVVLGNL</sequence>
<dbReference type="GO" id="GO:0051539">
    <property type="term" value="F:4 iron, 4 sulfur cluster binding"/>
    <property type="evidence" value="ECO:0007669"/>
    <property type="project" value="UniProtKB-KW"/>
</dbReference>
<evidence type="ECO:0000259" key="7">
    <source>
        <dbReference type="PROSITE" id="PS51918"/>
    </source>
</evidence>
<dbReference type="PANTHER" id="PTHR30352:SF5">
    <property type="entry name" value="PYRUVATE FORMATE-LYASE 1-ACTIVATING ENZYME"/>
    <property type="match status" value="1"/>
</dbReference>
<evidence type="ECO:0000256" key="4">
    <source>
        <dbReference type="ARBA" id="ARBA00023004"/>
    </source>
</evidence>
<comment type="caution">
    <text evidence="8">The sequence shown here is derived from an EMBL/GenBank/DDBJ whole genome shotgun (WGS) entry which is preliminary data.</text>
</comment>
<feature type="binding site" evidence="6">
    <location>
        <position position="82"/>
    </location>
    <ligand>
        <name>[4Fe-4S] cluster</name>
        <dbReference type="ChEBI" id="CHEBI:49883"/>
        <note>4Fe-4S-S-AdoMet</note>
    </ligand>
</feature>
<dbReference type="RefSeq" id="WP_103079822.1">
    <property type="nucleotide sequence ID" value="NZ_CP021850.1"/>
</dbReference>
<keyword evidence="3 6" id="KW-0479">Metal-binding</keyword>
<dbReference type="KEGG" id="cthd:CDO33_16870"/>
<dbReference type="PIRSF" id="PIRSF004869">
    <property type="entry name" value="PflX_prd"/>
    <property type="match status" value="1"/>
</dbReference>
<dbReference type="Gene3D" id="3.20.20.70">
    <property type="entry name" value="Aldolase class I"/>
    <property type="match status" value="1"/>
</dbReference>
<dbReference type="GO" id="GO:0046872">
    <property type="term" value="F:metal ion binding"/>
    <property type="evidence" value="ECO:0007669"/>
    <property type="project" value="UniProtKB-KW"/>
</dbReference>
<dbReference type="PROSITE" id="PS51918">
    <property type="entry name" value="RADICAL_SAM"/>
    <property type="match status" value="1"/>
</dbReference>
<name>A0A2K2FNA3_9CLOT</name>
<dbReference type="CDD" id="cd01335">
    <property type="entry name" value="Radical_SAM"/>
    <property type="match status" value="1"/>
</dbReference>
<dbReference type="InterPro" id="IPR013785">
    <property type="entry name" value="Aldolase_TIM"/>
</dbReference>
<dbReference type="InterPro" id="IPR027596">
    <property type="entry name" value="AmmeMemoSam_rS"/>
</dbReference>
<dbReference type="EMBL" id="NIOJ01000001">
    <property type="protein sequence ID" value="PNU01593.1"/>
    <property type="molecule type" value="Genomic_DNA"/>
</dbReference>
<gene>
    <name evidence="8" type="ORF">CDQ84_00880</name>
</gene>
<dbReference type="Proteomes" id="UP000236151">
    <property type="component" value="Unassembled WGS sequence"/>
</dbReference>